<dbReference type="Gene3D" id="3.60.15.10">
    <property type="entry name" value="Ribonuclease Z/Hydroxyacylglutathione hydrolase-like"/>
    <property type="match status" value="1"/>
</dbReference>
<dbReference type="SUPFAM" id="SSF56281">
    <property type="entry name" value="Metallo-hydrolase/oxidoreductase"/>
    <property type="match status" value="1"/>
</dbReference>
<dbReference type="InterPro" id="IPR036866">
    <property type="entry name" value="RibonucZ/Hydroxyglut_hydro"/>
</dbReference>
<dbReference type="Pfam" id="PF12706">
    <property type="entry name" value="Lactamase_B_2"/>
    <property type="match status" value="1"/>
</dbReference>
<dbReference type="InterPro" id="IPR001279">
    <property type="entry name" value="Metallo-B-lactamas"/>
</dbReference>
<dbReference type="EMBL" id="FWYF01000001">
    <property type="protein sequence ID" value="SMD32406.1"/>
    <property type="molecule type" value="Genomic_DNA"/>
</dbReference>
<protein>
    <submittedName>
        <fullName evidence="2">Pyrroloquinoline quinone biosynthesis protein B</fullName>
    </submittedName>
</protein>
<name>A0A1W2G7Z7_REIFA</name>
<accession>A0A1W2G7Z7</accession>
<proteinExistence type="predicted"/>
<evidence type="ECO:0000313" key="2">
    <source>
        <dbReference type="EMBL" id="SMD32406.1"/>
    </source>
</evidence>
<feature type="domain" description="Metallo-beta-lactamase" evidence="1">
    <location>
        <begin position="58"/>
        <end position="251"/>
    </location>
</feature>
<dbReference type="AlphaFoldDB" id="A0A1W2G7Z7"/>
<evidence type="ECO:0000259" key="1">
    <source>
        <dbReference type="Pfam" id="PF12706"/>
    </source>
</evidence>
<dbReference type="STRING" id="692418.SAMN04488029_0751"/>
<evidence type="ECO:0000313" key="3">
    <source>
        <dbReference type="Proteomes" id="UP000192472"/>
    </source>
</evidence>
<reference evidence="2 3" key="1">
    <citation type="submission" date="2017-04" db="EMBL/GenBank/DDBJ databases">
        <authorList>
            <person name="Afonso C.L."/>
            <person name="Miller P.J."/>
            <person name="Scott M.A."/>
            <person name="Spackman E."/>
            <person name="Goraichik I."/>
            <person name="Dimitrov K.M."/>
            <person name="Suarez D.L."/>
            <person name="Swayne D.E."/>
        </authorList>
    </citation>
    <scope>NUCLEOTIDE SEQUENCE [LARGE SCALE GENOMIC DNA]</scope>
    <source>
        <strain evidence="2 3">DSM 26133</strain>
    </source>
</reference>
<gene>
    <name evidence="2" type="ORF">SAMN04488029_0751</name>
</gene>
<sequence>MSKPDEWEIIILGIAQDAGYPQAGCKKSCCKAYWDGTNKRQHATCLALLNRSTKQAWLFEATPDIKYQMHALDTLGYELSGIFLTHAHVGHYAGLIHLGREVMGTQDMPVFAMPKMKAFLETNGPWSQLVSLNNISIKELKNESPVLLNRGMKVTPWLVPHRDEYSETVGYEMEGIDQTILFIPDINKWETWNKDLAKEIKNVDYALLDASFFADGELPGRDMSKIPHPFTTETMNLLKDLPAKEKSKVHFIHFNHTNPALFESPERNQVFDRGFNIVHEGQMFKF</sequence>
<dbReference type="PANTHER" id="PTHR42663:SF6">
    <property type="entry name" value="HYDROLASE C777.06C-RELATED"/>
    <property type="match status" value="1"/>
</dbReference>
<dbReference type="Proteomes" id="UP000192472">
    <property type="component" value="Unassembled WGS sequence"/>
</dbReference>
<keyword evidence="3" id="KW-1185">Reference proteome</keyword>
<dbReference type="PANTHER" id="PTHR42663">
    <property type="entry name" value="HYDROLASE C777.06C-RELATED-RELATED"/>
    <property type="match status" value="1"/>
</dbReference>
<organism evidence="2 3">
    <name type="scientific">Reichenbachiella faecimaris</name>
    <dbReference type="NCBI Taxonomy" id="692418"/>
    <lineage>
        <taxon>Bacteria</taxon>
        <taxon>Pseudomonadati</taxon>
        <taxon>Bacteroidota</taxon>
        <taxon>Cytophagia</taxon>
        <taxon>Cytophagales</taxon>
        <taxon>Reichenbachiellaceae</taxon>
        <taxon>Reichenbachiella</taxon>
    </lineage>
</organism>